<evidence type="ECO:0000313" key="3">
    <source>
        <dbReference type="Proteomes" id="UP000233551"/>
    </source>
</evidence>
<sequence>MLETSRVGLGLLIGGPSLIIDWDLELKILVDSRAGASICYPDPTSMVVGILCGCMRPWWWGRENQKGKRGRGRQSATSMKGSGSPIDGPNPESTKDSESEVPGRFGPDPSFPFDFLYRTKMK</sequence>
<dbReference type="EMBL" id="PGOL01002697">
    <property type="protein sequence ID" value="PKI45833.1"/>
    <property type="molecule type" value="Genomic_DNA"/>
</dbReference>
<name>A0A2I0IQ45_PUNGR</name>
<evidence type="ECO:0000313" key="2">
    <source>
        <dbReference type="EMBL" id="PKI45833.1"/>
    </source>
</evidence>
<protein>
    <submittedName>
        <fullName evidence="2">Uncharacterized protein</fullName>
    </submittedName>
</protein>
<dbReference type="Proteomes" id="UP000233551">
    <property type="component" value="Unassembled WGS sequence"/>
</dbReference>
<dbReference type="AlphaFoldDB" id="A0A2I0IQ45"/>
<feature type="region of interest" description="Disordered" evidence="1">
    <location>
        <begin position="62"/>
        <end position="122"/>
    </location>
</feature>
<accession>A0A2I0IQ45</accession>
<proteinExistence type="predicted"/>
<keyword evidence="3" id="KW-1185">Reference proteome</keyword>
<gene>
    <name evidence="2" type="ORF">CRG98_033840</name>
</gene>
<evidence type="ECO:0000256" key="1">
    <source>
        <dbReference type="SAM" id="MobiDB-lite"/>
    </source>
</evidence>
<organism evidence="2 3">
    <name type="scientific">Punica granatum</name>
    <name type="common">Pomegranate</name>
    <dbReference type="NCBI Taxonomy" id="22663"/>
    <lineage>
        <taxon>Eukaryota</taxon>
        <taxon>Viridiplantae</taxon>
        <taxon>Streptophyta</taxon>
        <taxon>Embryophyta</taxon>
        <taxon>Tracheophyta</taxon>
        <taxon>Spermatophyta</taxon>
        <taxon>Magnoliopsida</taxon>
        <taxon>eudicotyledons</taxon>
        <taxon>Gunneridae</taxon>
        <taxon>Pentapetalae</taxon>
        <taxon>rosids</taxon>
        <taxon>malvids</taxon>
        <taxon>Myrtales</taxon>
        <taxon>Lythraceae</taxon>
        <taxon>Punica</taxon>
    </lineage>
</organism>
<comment type="caution">
    <text evidence="2">The sequence shown here is derived from an EMBL/GenBank/DDBJ whole genome shotgun (WGS) entry which is preliminary data.</text>
</comment>
<reference evidence="2 3" key="1">
    <citation type="submission" date="2017-11" db="EMBL/GenBank/DDBJ databases">
        <title>De-novo sequencing of pomegranate (Punica granatum L.) genome.</title>
        <authorList>
            <person name="Akparov Z."/>
            <person name="Amiraslanov A."/>
            <person name="Hajiyeva S."/>
            <person name="Abbasov M."/>
            <person name="Kaur K."/>
            <person name="Hamwieh A."/>
            <person name="Solovyev V."/>
            <person name="Salamov A."/>
            <person name="Braich B."/>
            <person name="Kosarev P."/>
            <person name="Mahmoud A."/>
            <person name="Hajiyev E."/>
            <person name="Babayeva S."/>
            <person name="Izzatullayeva V."/>
            <person name="Mammadov A."/>
            <person name="Mammadov A."/>
            <person name="Sharifova S."/>
            <person name="Ojaghi J."/>
            <person name="Eynullazada K."/>
            <person name="Bayramov B."/>
            <person name="Abdulazimova A."/>
            <person name="Shahmuradov I."/>
        </authorList>
    </citation>
    <scope>NUCLEOTIDE SEQUENCE [LARGE SCALE GENOMIC DNA]</scope>
    <source>
        <strain evidence="3">cv. AG2017</strain>
        <tissue evidence="2">Leaf</tissue>
    </source>
</reference>